<dbReference type="PANTHER" id="PTHR43211:SF1">
    <property type="entry name" value="BLL6422 PROTEIN"/>
    <property type="match status" value="1"/>
</dbReference>
<dbReference type="Pfam" id="PF01557">
    <property type="entry name" value="FAA_hydrolase"/>
    <property type="match status" value="1"/>
</dbReference>
<reference evidence="3 4" key="1">
    <citation type="submission" date="2016-06" db="EMBL/GenBank/DDBJ databases">
        <authorList>
            <person name="Kjaerup R.B."/>
            <person name="Dalgaard T.S."/>
            <person name="Juul-Madsen H.R."/>
        </authorList>
    </citation>
    <scope>NUCLEOTIDE SEQUENCE [LARGE SCALE GENOMIC DNA]</scope>
    <source>
        <strain evidence="3 4">CECT 8886</strain>
    </source>
</reference>
<dbReference type="AlphaFoldDB" id="A0A1A8TTH1"/>
<dbReference type="EMBL" id="FLOB01000015">
    <property type="protein sequence ID" value="SBS37023.1"/>
    <property type="molecule type" value="Genomic_DNA"/>
</dbReference>
<proteinExistence type="predicted"/>
<evidence type="ECO:0000259" key="2">
    <source>
        <dbReference type="Pfam" id="PF18288"/>
    </source>
</evidence>
<evidence type="ECO:0000313" key="3">
    <source>
        <dbReference type="EMBL" id="SBS37023.1"/>
    </source>
</evidence>
<feature type="domain" description="Fumarylacetoacetase-like C-terminal" evidence="1">
    <location>
        <begin position="83"/>
        <end position="307"/>
    </location>
</feature>
<dbReference type="Pfam" id="PF18288">
    <property type="entry name" value="FAA_hydro_N_2"/>
    <property type="match status" value="1"/>
</dbReference>
<dbReference type="GO" id="GO:0016787">
    <property type="term" value="F:hydrolase activity"/>
    <property type="evidence" value="ECO:0007669"/>
    <property type="project" value="UniProtKB-KW"/>
</dbReference>
<sequence>MKLASLQSSHSDGLLILVSKDMSQASLVTDIAPTLQYAINHWQQLETSLQARYELLNKGEDHNAFPFHPQQTTAPLPKTYQWLDGSAFLNHSDLMQKAFHLDPIVGADKTPLMYQGAGDDFLGGYDPIIAISEDHGIDFEGEVAVIVDDVPMGCGKQESLGHIKLIVQLNDISLRAFAPKEMKTGFGFIQAKPSTSFAPIAITPDELGDAWQDGRIHLPLQVTWNNQWFGHPNGREMSFGFHQLVSHAAKTRKLSAGSIIGSGTLSNADREAGSACISERRAIEMIANQGVPSTEFMKFGDRIQMDILDESGQSMFGGIDQFVQPYSPKN</sequence>
<dbReference type="OrthoDB" id="9775905at2"/>
<dbReference type="Proteomes" id="UP000092544">
    <property type="component" value="Unassembled WGS sequence"/>
</dbReference>
<dbReference type="InterPro" id="IPR036663">
    <property type="entry name" value="Fumarylacetoacetase_C_sf"/>
</dbReference>
<evidence type="ECO:0000259" key="1">
    <source>
        <dbReference type="Pfam" id="PF01557"/>
    </source>
</evidence>
<keyword evidence="3" id="KW-0378">Hydrolase</keyword>
<organism evidence="3 4">
    <name type="scientific">Marinomonas spartinae</name>
    <dbReference type="NCBI Taxonomy" id="1792290"/>
    <lineage>
        <taxon>Bacteria</taxon>
        <taxon>Pseudomonadati</taxon>
        <taxon>Pseudomonadota</taxon>
        <taxon>Gammaproteobacteria</taxon>
        <taxon>Oceanospirillales</taxon>
        <taxon>Oceanospirillaceae</taxon>
        <taxon>Marinomonas</taxon>
    </lineage>
</organism>
<keyword evidence="4" id="KW-1185">Reference proteome</keyword>
<dbReference type="RefSeq" id="WP_067019954.1">
    <property type="nucleotide sequence ID" value="NZ_FLOB01000015.1"/>
</dbReference>
<dbReference type="SUPFAM" id="SSF56529">
    <property type="entry name" value="FAH"/>
    <property type="match status" value="1"/>
</dbReference>
<dbReference type="InterPro" id="IPR041072">
    <property type="entry name" value="FAA_hydro_N"/>
</dbReference>
<name>A0A1A8TTH1_9GAMM</name>
<gene>
    <name evidence="3" type="ORF">MSP8886_03946</name>
</gene>
<dbReference type="STRING" id="1792290.MSP8886_03946"/>
<dbReference type="PANTHER" id="PTHR43211">
    <property type="entry name" value="FUMARYLACETOACETATE HYDROLASE"/>
    <property type="match status" value="1"/>
</dbReference>
<protein>
    <submittedName>
        <fullName evidence="3">Fumarylacetoacetate (FAA) hydrolase family protein</fullName>
    </submittedName>
</protein>
<accession>A0A1A8TTH1</accession>
<feature type="domain" description="Fumarylacetoacetase N-terminal" evidence="2">
    <location>
        <begin position="1"/>
        <end position="77"/>
    </location>
</feature>
<evidence type="ECO:0000313" key="4">
    <source>
        <dbReference type="Proteomes" id="UP000092544"/>
    </source>
</evidence>
<dbReference type="Gene3D" id="3.90.850.10">
    <property type="entry name" value="Fumarylacetoacetase-like, C-terminal domain"/>
    <property type="match status" value="1"/>
</dbReference>
<dbReference type="InterPro" id="IPR011234">
    <property type="entry name" value="Fumarylacetoacetase-like_C"/>
</dbReference>